<feature type="region of interest" description="Disordered" evidence="1">
    <location>
        <begin position="72"/>
        <end position="111"/>
    </location>
</feature>
<feature type="transmembrane region" description="Helical" evidence="2">
    <location>
        <begin position="302"/>
        <end position="324"/>
    </location>
</feature>
<feature type="transmembrane region" description="Helical" evidence="2">
    <location>
        <begin position="118"/>
        <end position="135"/>
    </location>
</feature>
<feature type="compositionally biased region" description="Basic and acidic residues" evidence="1">
    <location>
        <begin position="397"/>
        <end position="429"/>
    </location>
</feature>
<dbReference type="AlphaFoldDB" id="B8BYS0"/>
<reference evidence="3 4" key="2">
    <citation type="journal article" date="2008" name="Nature">
        <title>The Phaeodactylum genome reveals the evolutionary history of diatom genomes.</title>
        <authorList>
            <person name="Bowler C."/>
            <person name="Allen A.E."/>
            <person name="Badger J.H."/>
            <person name="Grimwood J."/>
            <person name="Jabbari K."/>
            <person name="Kuo A."/>
            <person name="Maheswari U."/>
            <person name="Martens C."/>
            <person name="Maumus F."/>
            <person name="Otillar R.P."/>
            <person name="Rayko E."/>
            <person name="Salamov A."/>
            <person name="Vandepoele K."/>
            <person name="Beszteri B."/>
            <person name="Gruber A."/>
            <person name="Heijde M."/>
            <person name="Katinka M."/>
            <person name="Mock T."/>
            <person name="Valentin K."/>
            <person name="Verret F."/>
            <person name="Berges J.A."/>
            <person name="Brownlee C."/>
            <person name="Cadoret J.P."/>
            <person name="Chiovitti A."/>
            <person name="Choi C.J."/>
            <person name="Coesel S."/>
            <person name="De Martino A."/>
            <person name="Detter J.C."/>
            <person name="Durkin C."/>
            <person name="Falciatore A."/>
            <person name="Fournet J."/>
            <person name="Haruta M."/>
            <person name="Huysman M.J."/>
            <person name="Jenkins B.D."/>
            <person name="Jiroutova K."/>
            <person name="Jorgensen R.E."/>
            <person name="Joubert Y."/>
            <person name="Kaplan A."/>
            <person name="Kroger N."/>
            <person name="Kroth P.G."/>
            <person name="La Roche J."/>
            <person name="Lindquist E."/>
            <person name="Lommer M."/>
            <person name="Martin-Jezequel V."/>
            <person name="Lopez P.J."/>
            <person name="Lucas S."/>
            <person name="Mangogna M."/>
            <person name="McGinnis K."/>
            <person name="Medlin L.K."/>
            <person name="Montsant A."/>
            <person name="Oudot-Le Secq M.P."/>
            <person name="Napoli C."/>
            <person name="Obornik M."/>
            <person name="Parker M.S."/>
            <person name="Petit J.L."/>
            <person name="Porcel B.M."/>
            <person name="Poulsen N."/>
            <person name="Robison M."/>
            <person name="Rychlewski L."/>
            <person name="Rynearson T.A."/>
            <person name="Schmutz J."/>
            <person name="Shapiro H."/>
            <person name="Siaut M."/>
            <person name="Stanley M."/>
            <person name="Sussman M.R."/>
            <person name="Taylor A.R."/>
            <person name="Vardi A."/>
            <person name="von Dassow P."/>
            <person name="Vyverman W."/>
            <person name="Willis A."/>
            <person name="Wyrwicz L.S."/>
            <person name="Rokhsar D.S."/>
            <person name="Weissenbach J."/>
            <person name="Armbrust E.V."/>
            <person name="Green B.R."/>
            <person name="Van de Peer Y."/>
            <person name="Grigoriev I.V."/>
        </authorList>
    </citation>
    <scope>NUCLEOTIDE SEQUENCE [LARGE SCALE GENOMIC DNA]</scope>
    <source>
        <strain evidence="3 4">CCMP1335</strain>
    </source>
</reference>
<feature type="transmembrane region" description="Helical" evidence="2">
    <location>
        <begin position="249"/>
        <end position="268"/>
    </location>
</feature>
<dbReference type="EMBL" id="CM000640">
    <property type="protein sequence ID" value="EED94424.1"/>
    <property type="molecule type" value="Genomic_DNA"/>
</dbReference>
<feature type="compositionally biased region" description="Polar residues" evidence="1">
    <location>
        <begin position="430"/>
        <end position="472"/>
    </location>
</feature>
<feature type="compositionally biased region" description="Basic and acidic residues" evidence="1">
    <location>
        <begin position="93"/>
        <end position="102"/>
    </location>
</feature>
<feature type="compositionally biased region" description="Basic residues" evidence="1">
    <location>
        <begin position="500"/>
        <end position="511"/>
    </location>
</feature>
<accession>B8BYS0</accession>
<proteinExistence type="predicted"/>
<feature type="transmembrane region" description="Helical" evidence="2">
    <location>
        <begin position="275"/>
        <end position="296"/>
    </location>
</feature>
<organism evidence="3 4">
    <name type="scientific">Thalassiosira pseudonana</name>
    <name type="common">Marine diatom</name>
    <name type="synonym">Cyclotella nana</name>
    <dbReference type="NCBI Taxonomy" id="35128"/>
    <lineage>
        <taxon>Eukaryota</taxon>
        <taxon>Sar</taxon>
        <taxon>Stramenopiles</taxon>
        <taxon>Ochrophyta</taxon>
        <taxon>Bacillariophyta</taxon>
        <taxon>Coscinodiscophyceae</taxon>
        <taxon>Thalassiosirophycidae</taxon>
        <taxon>Thalassiosirales</taxon>
        <taxon>Thalassiosiraceae</taxon>
        <taxon>Thalassiosira</taxon>
    </lineage>
</organism>
<feature type="compositionally biased region" description="Basic residues" evidence="1">
    <location>
        <begin position="349"/>
        <end position="375"/>
    </location>
</feature>
<protein>
    <submittedName>
        <fullName evidence="3">Uncharacterized protein</fullName>
    </submittedName>
</protein>
<dbReference type="InParanoid" id="B8BYS0"/>
<feature type="compositionally biased region" description="Low complexity" evidence="1">
    <location>
        <begin position="551"/>
        <end position="565"/>
    </location>
</feature>
<feature type="region of interest" description="Disordered" evidence="1">
    <location>
        <begin position="329"/>
        <end position="598"/>
    </location>
</feature>
<dbReference type="OMA" id="IEVCASE"/>
<dbReference type="RefSeq" id="XP_002288988.1">
    <property type="nucleotide sequence ID" value="XM_002288952.1"/>
</dbReference>
<keyword evidence="2" id="KW-0812">Transmembrane</keyword>
<feature type="compositionally biased region" description="Basic and acidic residues" evidence="1">
    <location>
        <begin position="485"/>
        <end position="494"/>
    </location>
</feature>
<reference evidence="3 4" key="1">
    <citation type="journal article" date="2004" name="Science">
        <title>The genome of the diatom Thalassiosira pseudonana: ecology, evolution, and metabolism.</title>
        <authorList>
            <person name="Armbrust E.V."/>
            <person name="Berges J.A."/>
            <person name="Bowler C."/>
            <person name="Green B.R."/>
            <person name="Martinez D."/>
            <person name="Putnam N.H."/>
            <person name="Zhou S."/>
            <person name="Allen A.E."/>
            <person name="Apt K.E."/>
            <person name="Bechner M."/>
            <person name="Brzezinski M.A."/>
            <person name="Chaal B.K."/>
            <person name="Chiovitti A."/>
            <person name="Davis A.K."/>
            <person name="Demarest M.S."/>
            <person name="Detter J.C."/>
            <person name="Glavina T."/>
            <person name="Goodstein D."/>
            <person name="Hadi M.Z."/>
            <person name="Hellsten U."/>
            <person name="Hildebrand M."/>
            <person name="Jenkins B.D."/>
            <person name="Jurka J."/>
            <person name="Kapitonov V.V."/>
            <person name="Kroger N."/>
            <person name="Lau W.W."/>
            <person name="Lane T.W."/>
            <person name="Larimer F.W."/>
            <person name="Lippmeier J.C."/>
            <person name="Lucas S."/>
            <person name="Medina M."/>
            <person name="Montsant A."/>
            <person name="Obornik M."/>
            <person name="Parker M.S."/>
            <person name="Palenik B."/>
            <person name="Pazour G.J."/>
            <person name="Richardson P.M."/>
            <person name="Rynearson T.A."/>
            <person name="Saito M.A."/>
            <person name="Schwartz D.C."/>
            <person name="Thamatrakoln K."/>
            <person name="Valentin K."/>
            <person name="Vardi A."/>
            <person name="Wilkerson F.P."/>
            <person name="Rokhsar D.S."/>
        </authorList>
    </citation>
    <scope>NUCLEOTIDE SEQUENCE [LARGE SCALE GENOMIC DNA]</scope>
    <source>
        <strain evidence="3 4">CCMP1335</strain>
    </source>
</reference>
<gene>
    <name evidence="3" type="ORF">THAPSDRAFT_21922</name>
</gene>
<evidence type="ECO:0000313" key="3">
    <source>
        <dbReference type="EMBL" id="EED94424.1"/>
    </source>
</evidence>
<dbReference type="GeneID" id="7449560"/>
<dbReference type="PaxDb" id="35128-Thaps21922"/>
<evidence type="ECO:0000256" key="2">
    <source>
        <dbReference type="SAM" id="Phobius"/>
    </source>
</evidence>
<evidence type="ECO:0000256" key="1">
    <source>
        <dbReference type="SAM" id="MobiDB-lite"/>
    </source>
</evidence>
<feature type="compositionally biased region" description="Polar residues" evidence="1">
    <location>
        <begin position="576"/>
        <end position="598"/>
    </location>
</feature>
<feature type="compositionally biased region" description="Low complexity" evidence="1">
    <location>
        <begin position="725"/>
        <end position="743"/>
    </location>
</feature>
<feature type="region of interest" description="Disordered" evidence="1">
    <location>
        <begin position="725"/>
        <end position="749"/>
    </location>
</feature>
<keyword evidence="2" id="KW-0472">Membrane</keyword>
<keyword evidence="2" id="KW-1133">Transmembrane helix</keyword>
<dbReference type="HOGENOM" id="CLU_327774_0_0_1"/>
<name>B8BYS0_THAPS</name>
<feature type="compositionally biased region" description="Polar residues" evidence="1">
    <location>
        <begin position="541"/>
        <end position="550"/>
    </location>
</feature>
<evidence type="ECO:0000313" key="4">
    <source>
        <dbReference type="Proteomes" id="UP000001449"/>
    </source>
</evidence>
<dbReference type="eggNOG" id="ENOG502SY5G">
    <property type="taxonomic scope" value="Eukaryota"/>
</dbReference>
<feature type="compositionally biased region" description="Polar residues" evidence="1">
    <location>
        <begin position="513"/>
        <end position="524"/>
    </location>
</feature>
<sequence>MAAVPPISSTTTVPPSTASSNPSDARYNNNNNNSASSKMSVSDFVTASFAKFEAQYGPSTLVEVSSGKSASRMLAGRHHHTNNSNGSALSMDDDCKQHSNDNHHHHHMEEDEEDEEPFWSLILTLYLPLLFFGLRRTTFGTFSFLRSLLLGHVLRILISVASFSIPSRVSERVERWWKRAATIYWVQHVLWAVTGEERYHPHQNHDYQGNSIHHGGDCGEGLSPSKGVSLNSSSVSGGSSGRKSLKDHVWPPPALTLLTLITVVAFVVHPDGLTWIFLGKVLDGIVYLFRLSYAGFGMIKDGTITTLAASLVFTGLILFGGLIHRTLSSKSKQRGSEDGSTSSGVGALRKNKKGKKGKSGGRHGHQNSSRGRGKVRGGNNRYESTRDNSRSRSGSPSRDDSLRQDVDGILKGSEKDGSHVNDNTSKERNNSAYSSRNETTQSQDGLSKQRPYSTDSSLPQLSDDVSSCSSIAGSLIDVPGNKHPKGTDDSDKSTTESGSRRKNKRGPKRGKNLTTVTGTPTSVSAAAVRAPPGFVARDPTMTPSRVSPLTVSNSASSPVRASPARKAVSRPILPSSKISRTNDNTSSNGLNHPTQALRNRASTCDGVVKRAYSAPMTNNVALVSNSSLSQSVQQPVRYGLPNYTAYAQNDGRYAPGKIELAAFLAQVGLVGSACAELLADLFDVDELAALSPDELYSYKVGTEKQLEIAALLEARRLRLVHQKQQQQQLLPSPNVQSVPSSVVRPPPGFSGSNATGSSLIASAVLKPVSPPVRALPQSQSFAPERTSDFFLPSSNAQNNGSNNFNLPSFNNNSLDTSFLVRGDPILNARYDRNNSARPLPIGSRLFVSNQEPVETDDDKIDADLQQLGDRMVGSILDF</sequence>
<dbReference type="KEGG" id="tps:THAPSDRAFT_21922"/>
<dbReference type="Proteomes" id="UP000001449">
    <property type="component" value="Chromosome 3"/>
</dbReference>
<feature type="region of interest" description="Disordered" evidence="1">
    <location>
        <begin position="1"/>
        <end position="38"/>
    </location>
</feature>
<keyword evidence="4" id="KW-1185">Reference proteome</keyword>